<accession>A2Q2G5</accession>
<dbReference type="EMBL" id="AC150800">
    <property type="protein sequence ID" value="ABN06102.1"/>
    <property type="molecule type" value="Genomic_DNA"/>
</dbReference>
<proteinExistence type="predicted"/>
<feature type="domain" description="Aminotransferase-like plant mobile" evidence="1">
    <location>
        <begin position="26"/>
        <end position="78"/>
    </location>
</feature>
<sequence length="105" mass="12476">MEIFKERLQEAFDAGDIHEMHQKQDQYLCIYLLYLVDITLFTDKSANYMDVICLRYFRDLDLVSDYAWGAVALAHLYKFGYFNTLRESMPGMHEVDMRTINIHVP</sequence>
<evidence type="ECO:0000259" key="1">
    <source>
        <dbReference type="Pfam" id="PF10536"/>
    </source>
</evidence>
<dbReference type="Pfam" id="PF10536">
    <property type="entry name" value="PMD"/>
    <property type="match status" value="1"/>
</dbReference>
<evidence type="ECO:0000313" key="2">
    <source>
        <dbReference type="EMBL" id="ABN06102.1"/>
    </source>
</evidence>
<reference evidence="2" key="1">
    <citation type="submission" date="2004-11" db="EMBL/GenBank/DDBJ databases">
        <authorList>
            <person name="Town C.D."/>
        </authorList>
    </citation>
    <scope>NUCLEOTIDE SEQUENCE</scope>
</reference>
<reference evidence="2" key="2">
    <citation type="submission" date="2007-03" db="EMBL/GenBank/DDBJ databases">
        <authorList>
            <consortium name="The International Medicago Genome Annotation Group"/>
        </authorList>
    </citation>
    <scope>NUCLEOTIDE SEQUENCE</scope>
</reference>
<protein>
    <recommendedName>
        <fullName evidence="1">Aminotransferase-like plant mobile domain-containing protein</fullName>
    </recommendedName>
</protein>
<gene>
    <name evidence="2" type="ORF">MtrDRAFT_AC150800g10v2</name>
</gene>
<organism evidence="2">
    <name type="scientific">Medicago truncatula</name>
    <name type="common">Barrel medic</name>
    <name type="synonym">Medicago tribuloides</name>
    <dbReference type="NCBI Taxonomy" id="3880"/>
    <lineage>
        <taxon>Eukaryota</taxon>
        <taxon>Viridiplantae</taxon>
        <taxon>Streptophyta</taxon>
        <taxon>Embryophyta</taxon>
        <taxon>Tracheophyta</taxon>
        <taxon>Spermatophyta</taxon>
        <taxon>Magnoliopsida</taxon>
        <taxon>eudicotyledons</taxon>
        <taxon>Gunneridae</taxon>
        <taxon>Pentapetalae</taxon>
        <taxon>rosids</taxon>
        <taxon>fabids</taxon>
        <taxon>Fabales</taxon>
        <taxon>Fabaceae</taxon>
        <taxon>Papilionoideae</taxon>
        <taxon>50 kb inversion clade</taxon>
        <taxon>NPAAA clade</taxon>
        <taxon>Hologalegina</taxon>
        <taxon>IRL clade</taxon>
        <taxon>Trifolieae</taxon>
        <taxon>Medicago</taxon>
    </lineage>
</organism>
<dbReference type="InterPro" id="IPR019557">
    <property type="entry name" value="AminoTfrase-like_pln_mobile"/>
</dbReference>
<name>A2Q2G5_MEDTR</name>
<dbReference type="AlphaFoldDB" id="A2Q2G5"/>